<protein>
    <submittedName>
        <fullName evidence="1 3">Uncharacterized protein</fullName>
    </submittedName>
</protein>
<gene>
    <name evidence="1" type="ORF">BTMF_LOCUS16034</name>
</gene>
<reference evidence="3" key="1">
    <citation type="submission" date="2017-02" db="UniProtKB">
        <authorList>
            <consortium name="WormBaseParasite"/>
        </authorList>
    </citation>
    <scope>IDENTIFICATION</scope>
</reference>
<evidence type="ECO:0000313" key="2">
    <source>
        <dbReference type="Proteomes" id="UP000280834"/>
    </source>
</evidence>
<sequence length="113" mass="12901">MQQHNFYRLKLGLPGTTKSEVLQGKYAKLILPAASNDYLDAVVTHVESWTTVHIQLANAYHILSKLQKELKKIYHTTKSLSNPLSGNIDNGNSCFMRRNKFVSVKYCVENFEI</sequence>
<dbReference type="AlphaFoldDB" id="A0A0R3RDE8"/>
<accession>A0A0R3RDE8</accession>
<dbReference type="STRING" id="42155.A0A0R3RDE8"/>
<dbReference type="Proteomes" id="UP000280834">
    <property type="component" value="Unassembled WGS sequence"/>
</dbReference>
<evidence type="ECO:0000313" key="1">
    <source>
        <dbReference type="EMBL" id="VDO57056.1"/>
    </source>
</evidence>
<proteinExistence type="predicted"/>
<evidence type="ECO:0000313" key="3">
    <source>
        <dbReference type="WBParaSite" id="BTMF_0001807101-mRNA-1"/>
    </source>
</evidence>
<keyword evidence="2" id="KW-1185">Reference proteome</keyword>
<name>A0A0R3RDE8_9BILA</name>
<dbReference type="WBParaSite" id="BTMF_0001807101-mRNA-1">
    <property type="protein sequence ID" value="BTMF_0001807101-mRNA-1"/>
    <property type="gene ID" value="BTMF_0001807101"/>
</dbReference>
<dbReference type="EMBL" id="UZAG01023560">
    <property type="protein sequence ID" value="VDO57056.1"/>
    <property type="molecule type" value="Genomic_DNA"/>
</dbReference>
<organism evidence="3">
    <name type="scientific">Brugia timori</name>
    <dbReference type="NCBI Taxonomy" id="42155"/>
    <lineage>
        <taxon>Eukaryota</taxon>
        <taxon>Metazoa</taxon>
        <taxon>Ecdysozoa</taxon>
        <taxon>Nematoda</taxon>
        <taxon>Chromadorea</taxon>
        <taxon>Rhabditida</taxon>
        <taxon>Spirurina</taxon>
        <taxon>Spiruromorpha</taxon>
        <taxon>Filarioidea</taxon>
        <taxon>Onchocercidae</taxon>
        <taxon>Brugia</taxon>
    </lineage>
</organism>
<reference evidence="1 2" key="2">
    <citation type="submission" date="2018-11" db="EMBL/GenBank/DDBJ databases">
        <authorList>
            <consortium name="Pathogen Informatics"/>
        </authorList>
    </citation>
    <scope>NUCLEOTIDE SEQUENCE [LARGE SCALE GENOMIC DNA]</scope>
</reference>